<dbReference type="PANTHER" id="PTHR12992">
    <property type="entry name" value="NUDIX HYDROLASE"/>
    <property type="match status" value="1"/>
</dbReference>
<evidence type="ECO:0000313" key="9">
    <source>
        <dbReference type="Proteomes" id="UP001500866"/>
    </source>
</evidence>
<dbReference type="Proteomes" id="UP001500866">
    <property type="component" value="Unassembled WGS sequence"/>
</dbReference>
<evidence type="ECO:0000256" key="5">
    <source>
        <dbReference type="ARBA" id="ARBA00022842"/>
    </source>
</evidence>
<comment type="caution">
    <text evidence="8">The sequence shown here is derived from an EMBL/GenBank/DDBJ whole genome shotgun (WGS) entry which is preliminary data.</text>
</comment>
<dbReference type="PROSITE" id="PS51462">
    <property type="entry name" value="NUDIX"/>
    <property type="match status" value="1"/>
</dbReference>
<dbReference type="InterPro" id="IPR015797">
    <property type="entry name" value="NUDIX_hydrolase-like_dom_sf"/>
</dbReference>
<dbReference type="CDD" id="cd03426">
    <property type="entry name" value="NUDIX_CoAse_Nudt7"/>
    <property type="match status" value="1"/>
</dbReference>
<evidence type="ECO:0000256" key="1">
    <source>
        <dbReference type="ARBA" id="ARBA00001936"/>
    </source>
</evidence>
<keyword evidence="3" id="KW-0479">Metal-binding</keyword>
<keyword evidence="6" id="KW-0464">Manganese</keyword>
<evidence type="ECO:0000313" key="8">
    <source>
        <dbReference type="EMBL" id="GAA0607421.1"/>
    </source>
</evidence>
<comment type="cofactor">
    <cofactor evidence="1">
        <name>Mn(2+)</name>
        <dbReference type="ChEBI" id="CHEBI:29035"/>
    </cofactor>
</comment>
<dbReference type="Pfam" id="PF00293">
    <property type="entry name" value="NUDIX"/>
    <property type="match status" value="1"/>
</dbReference>
<dbReference type="EMBL" id="BAAADS010000018">
    <property type="protein sequence ID" value="GAA0607421.1"/>
    <property type="molecule type" value="Genomic_DNA"/>
</dbReference>
<dbReference type="Gene3D" id="3.90.79.10">
    <property type="entry name" value="Nucleoside Triphosphate Pyrophosphohydrolase"/>
    <property type="match status" value="1"/>
</dbReference>
<evidence type="ECO:0000256" key="3">
    <source>
        <dbReference type="ARBA" id="ARBA00022723"/>
    </source>
</evidence>
<sequence length="208" mass="23945">MDLNSIKQKLQSHSPSVLGNEAFSKYAVLLPLIQKQNDIHVLFEVRSHKMRRQPGEICFPGGRMDAQDKTDKDTAIRETTEELGISTEQISDVFPLDFLVSPFGMMIYPHAGMIYHPESIQPNPSEVDEVFEVPLSFFLNHPPQVHYVHARMEPEQGFPYDLLPGGRNYDWRPRKMDELFYVYGDKVIWGLTARILTHFVELIGKEEG</sequence>
<gene>
    <name evidence="8" type="ORF">GCM10009001_25910</name>
</gene>
<accession>A0ABN1GAD6</accession>
<dbReference type="InterPro" id="IPR000086">
    <property type="entry name" value="NUDIX_hydrolase_dom"/>
</dbReference>
<keyword evidence="4" id="KW-0378">Hydrolase</keyword>
<protein>
    <submittedName>
        <fullName evidence="8">CoA pyrophosphatase</fullName>
    </submittedName>
</protein>
<dbReference type="PANTHER" id="PTHR12992:SF11">
    <property type="entry name" value="MITOCHONDRIAL COENZYME A DIPHOSPHATASE NUDT8"/>
    <property type="match status" value="1"/>
</dbReference>
<comment type="cofactor">
    <cofactor evidence="2">
        <name>Mg(2+)</name>
        <dbReference type="ChEBI" id="CHEBI:18420"/>
    </cofactor>
</comment>
<keyword evidence="5" id="KW-0460">Magnesium</keyword>
<feature type="domain" description="Nudix hydrolase" evidence="7">
    <location>
        <begin position="23"/>
        <end position="158"/>
    </location>
</feature>
<evidence type="ECO:0000256" key="6">
    <source>
        <dbReference type="ARBA" id="ARBA00023211"/>
    </source>
</evidence>
<organism evidence="8 9">
    <name type="scientific">Virgibacillus siamensis</name>
    <dbReference type="NCBI Taxonomy" id="480071"/>
    <lineage>
        <taxon>Bacteria</taxon>
        <taxon>Bacillati</taxon>
        <taxon>Bacillota</taxon>
        <taxon>Bacilli</taxon>
        <taxon>Bacillales</taxon>
        <taxon>Bacillaceae</taxon>
        <taxon>Virgibacillus</taxon>
    </lineage>
</organism>
<evidence type="ECO:0000256" key="2">
    <source>
        <dbReference type="ARBA" id="ARBA00001946"/>
    </source>
</evidence>
<dbReference type="RefSeq" id="WP_343813827.1">
    <property type="nucleotide sequence ID" value="NZ_BAAADS010000018.1"/>
</dbReference>
<dbReference type="SUPFAM" id="SSF55811">
    <property type="entry name" value="Nudix"/>
    <property type="match status" value="1"/>
</dbReference>
<evidence type="ECO:0000256" key="4">
    <source>
        <dbReference type="ARBA" id="ARBA00022801"/>
    </source>
</evidence>
<keyword evidence="9" id="KW-1185">Reference proteome</keyword>
<dbReference type="InterPro" id="IPR045121">
    <property type="entry name" value="CoAse"/>
</dbReference>
<name>A0ABN1GAD6_9BACI</name>
<proteinExistence type="predicted"/>
<evidence type="ECO:0000259" key="7">
    <source>
        <dbReference type="PROSITE" id="PS51462"/>
    </source>
</evidence>
<reference evidence="8 9" key="1">
    <citation type="journal article" date="2019" name="Int. J. Syst. Evol. Microbiol.">
        <title>The Global Catalogue of Microorganisms (GCM) 10K type strain sequencing project: providing services to taxonomists for standard genome sequencing and annotation.</title>
        <authorList>
            <consortium name="The Broad Institute Genomics Platform"/>
            <consortium name="The Broad Institute Genome Sequencing Center for Infectious Disease"/>
            <person name="Wu L."/>
            <person name="Ma J."/>
        </authorList>
    </citation>
    <scope>NUCLEOTIDE SEQUENCE [LARGE SCALE GENOMIC DNA]</scope>
    <source>
        <strain evidence="8 9">JCM 15395</strain>
    </source>
</reference>